<dbReference type="PaxDb" id="547559-Nmag_4177"/>
<organism evidence="1 2">
    <name type="scientific">Natrialba magadii (strain ATCC 43099 / DSM 3394 / CCM 3739 / CIP 104546 / IAM 13178 / JCM 8861 / NBRC 102185 / NCIMB 2190 / MS3)</name>
    <name type="common">Natronobacterium magadii</name>
    <dbReference type="NCBI Taxonomy" id="547559"/>
    <lineage>
        <taxon>Archaea</taxon>
        <taxon>Methanobacteriati</taxon>
        <taxon>Methanobacteriota</taxon>
        <taxon>Stenosarchaea group</taxon>
        <taxon>Halobacteria</taxon>
        <taxon>Halobacteriales</taxon>
        <taxon>Natrialbaceae</taxon>
        <taxon>Natrialba</taxon>
    </lineage>
</organism>
<dbReference type="KEGG" id="nmg:Nmag_4177"/>
<sequence>MRVSRRRLFLGLAGLSSLAILTETDGASRIGVGQATAIDTADDESALQLSFEESNDALTIDSTLESAEVTEFDAEKITVGSNPTGETVPVTIEVETDGHDEDTVTARLEKEDIQVEAEQRLVLEGDG</sequence>
<dbReference type="OrthoDB" id="187463at2157"/>
<proteinExistence type="predicted"/>
<dbReference type="GeneID" id="8828911"/>
<dbReference type="EMBL" id="CP001934">
    <property type="protein sequence ID" value="ADD07690.1"/>
    <property type="molecule type" value="Genomic_DNA"/>
</dbReference>
<accession>D3T281</accession>
<dbReference type="AlphaFoldDB" id="D3T281"/>
<dbReference type="RefSeq" id="WP_012996987.1">
    <property type="nucleotide sequence ID" value="NC_013924.1"/>
</dbReference>
<reference evidence="2" key="1">
    <citation type="submission" date="2010-02" db="EMBL/GenBank/DDBJ databases">
        <title>Complete sequence of plasmid 2 of Natrialba magadii ATCC 43099.</title>
        <authorList>
            <consortium name="US DOE Joint Genome Institute"/>
            <person name="Lucas S."/>
            <person name="Copeland A."/>
            <person name="Lapidus A."/>
            <person name="Cheng J.-F."/>
            <person name="Bruce D."/>
            <person name="Goodwin L."/>
            <person name="Pitluck S."/>
            <person name="Davenport K."/>
            <person name="Saunders E."/>
            <person name="Detter J.C."/>
            <person name="Han C."/>
            <person name="Tapia R."/>
            <person name="Land M."/>
            <person name="Hauser L."/>
            <person name="Kyrpides N."/>
            <person name="Mikhailova N."/>
            <person name="De Castro R.E."/>
            <person name="Maupin-Furlow J.A."/>
            <person name="Woyke T."/>
        </authorList>
    </citation>
    <scope>NUCLEOTIDE SEQUENCE [LARGE SCALE GENOMIC DNA]</scope>
    <source>
        <strain evidence="2">ATCC 43099 / DSM 3394 / CCM 3739 / CIP 104546 / IAM 13178 / JCM 8861 / NBRC 102185 / NCIMB 2190 / MS3</strain>
        <plasmid evidence="2">pNMAG02</plasmid>
    </source>
</reference>
<evidence type="ECO:0000313" key="2">
    <source>
        <dbReference type="Proteomes" id="UP000001879"/>
    </source>
</evidence>
<geneLocation type="plasmid" evidence="1 2">
    <name>pNMAG02</name>
</geneLocation>
<dbReference type="HOGENOM" id="CLU_1965623_0_0_2"/>
<protein>
    <submittedName>
        <fullName evidence="1">Uncharacterized protein</fullName>
    </submittedName>
</protein>
<dbReference type="eggNOG" id="ENOG502N5IZ">
    <property type="taxonomic scope" value="Archaea"/>
</dbReference>
<dbReference type="Proteomes" id="UP000001879">
    <property type="component" value="Plasmid pNMAG02"/>
</dbReference>
<evidence type="ECO:0000313" key="1">
    <source>
        <dbReference type="EMBL" id="ADD07690.1"/>
    </source>
</evidence>
<keyword evidence="2" id="KW-1185">Reference proteome</keyword>
<name>D3T281_NATMM</name>
<keyword evidence="1" id="KW-0614">Plasmid</keyword>
<gene>
    <name evidence="1" type="ordered locus">Nmag_4177</name>
</gene>
<reference evidence="1 2" key="2">
    <citation type="journal article" date="2012" name="BMC Genomics">
        <title>A comparative genomics perspective on the genetic content of the alkaliphilic haloarchaeon Natrialba magadii ATCC 43099T.</title>
        <authorList>
            <person name="Siddaramappa S."/>
            <person name="Challacombe J.F."/>
            <person name="Decastro R.E."/>
            <person name="Pfeiffer F."/>
            <person name="Sastre D.E."/>
            <person name="Gimenez M.I."/>
            <person name="Paggi R.A."/>
            <person name="Detter J.C."/>
            <person name="Davenport K.W."/>
            <person name="Goodwin L.A."/>
            <person name="Kyrpides N."/>
            <person name="Tapia R."/>
            <person name="Pitluck S."/>
            <person name="Lucas S."/>
            <person name="Woyke T."/>
            <person name="Maupin-Furlow J.A."/>
        </authorList>
    </citation>
    <scope>NUCLEOTIDE SEQUENCE [LARGE SCALE GENOMIC DNA]</scope>
    <source>
        <strain evidence="2">ATCC 43099 / DSM 3394 / CCM 3739 / CIP 104546 / IAM 13178 / JCM 8861 / NBRC 102185 / NCIMB 2190 / MS3</strain>
    </source>
</reference>